<dbReference type="InterPro" id="IPR052093">
    <property type="entry name" value="HR_Repair_Mediator"/>
</dbReference>
<evidence type="ECO:0000259" key="8">
    <source>
        <dbReference type="PROSITE" id="PS50162"/>
    </source>
</evidence>
<sequence>LTQLLGNALRPGGAILEVCGLPGAGKTQFCMQLCAAAQIPLQLRPPGPSCEGDIAEAIYIDTEGSFVPRRYLQVCRALLSERRAPQGAQLEAAQLEAVLRRLHVCRAYDATELYATIKQMGSFLKTRPRVRALVVDSIAFSFRH</sequence>
<accession>A0A813GLW9</accession>
<dbReference type="GO" id="GO:0008821">
    <property type="term" value="F:crossover junction DNA endonuclease activity"/>
    <property type="evidence" value="ECO:0007669"/>
    <property type="project" value="TreeGrafter"/>
</dbReference>
<dbReference type="GO" id="GO:0005657">
    <property type="term" value="C:replication fork"/>
    <property type="evidence" value="ECO:0007669"/>
    <property type="project" value="TreeGrafter"/>
</dbReference>
<dbReference type="PANTHER" id="PTHR46239:SF1">
    <property type="entry name" value="DNA REPAIR PROTEIN RAD51 HOMOLOG 3"/>
    <property type="match status" value="1"/>
</dbReference>
<evidence type="ECO:0000256" key="6">
    <source>
        <dbReference type="ARBA" id="ARBA00023242"/>
    </source>
</evidence>
<dbReference type="Pfam" id="PF08423">
    <property type="entry name" value="Rad51"/>
    <property type="match status" value="1"/>
</dbReference>
<evidence type="ECO:0000313" key="10">
    <source>
        <dbReference type="Proteomes" id="UP000654075"/>
    </source>
</evidence>
<dbReference type="InterPro" id="IPR013632">
    <property type="entry name" value="Rad51_C"/>
</dbReference>
<protein>
    <recommendedName>
        <fullName evidence="7">DNA repair protein RAD51 homolog 3</fullName>
    </recommendedName>
</protein>
<keyword evidence="6" id="KW-0539">Nucleus</keyword>
<evidence type="ECO:0000256" key="2">
    <source>
        <dbReference type="ARBA" id="ARBA00022741"/>
    </source>
</evidence>
<dbReference type="GO" id="GO:0005524">
    <property type="term" value="F:ATP binding"/>
    <property type="evidence" value="ECO:0007669"/>
    <property type="project" value="UniProtKB-KW"/>
</dbReference>
<evidence type="ECO:0000256" key="7">
    <source>
        <dbReference type="ARBA" id="ARBA00040674"/>
    </source>
</evidence>
<keyword evidence="4" id="KW-0067">ATP-binding</keyword>
<feature type="non-terminal residue" evidence="9">
    <location>
        <position position="144"/>
    </location>
</feature>
<dbReference type="InterPro" id="IPR020588">
    <property type="entry name" value="RecA_ATP-bd"/>
</dbReference>
<evidence type="ECO:0000256" key="3">
    <source>
        <dbReference type="ARBA" id="ARBA00022763"/>
    </source>
</evidence>
<dbReference type="GO" id="GO:0007131">
    <property type="term" value="P:reciprocal meiotic recombination"/>
    <property type="evidence" value="ECO:0007669"/>
    <property type="project" value="TreeGrafter"/>
</dbReference>
<dbReference type="EMBL" id="CAJNNV010028897">
    <property type="protein sequence ID" value="CAE8626092.1"/>
    <property type="molecule type" value="Genomic_DNA"/>
</dbReference>
<keyword evidence="3" id="KW-0227">DNA damage</keyword>
<keyword evidence="10" id="KW-1185">Reference proteome</keyword>
<organism evidence="9 10">
    <name type="scientific">Polarella glacialis</name>
    <name type="common">Dinoflagellate</name>
    <dbReference type="NCBI Taxonomy" id="89957"/>
    <lineage>
        <taxon>Eukaryota</taxon>
        <taxon>Sar</taxon>
        <taxon>Alveolata</taxon>
        <taxon>Dinophyceae</taxon>
        <taxon>Suessiales</taxon>
        <taxon>Suessiaceae</taxon>
        <taxon>Polarella</taxon>
    </lineage>
</organism>
<proteinExistence type="predicted"/>
<dbReference type="Proteomes" id="UP000654075">
    <property type="component" value="Unassembled WGS sequence"/>
</dbReference>
<dbReference type="PANTHER" id="PTHR46239">
    <property type="entry name" value="DNA REPAIR PROTEIN RAD51 HOMOLOG 3 RAD51C"/>
    <property type="match status" value="1"/>
</dbReference>
<reference evidence="9" key="1">
    <citation type="submission" date="2021-02" db="EMBL/GenBank/DDBJ databases">
        <authorList>
            <person name="Dougan E. K."/>
            <person name="Rhodes N."/>
            <person name="Thang M."/>
            <person name="Chan C."/>
        </authorList>
    </citation>
    <scope>NUCLEOTIDE SEQUENCE</scope>
</reference>
<comment type="caution">
    <text evidence="9">The sequence shown here is derived from an EMBL/GenBank/DDBJ whole genome shotgun (WGS) entry which is preliminary data.</text>
</comment>
<dbReference type="AlphaFoldDB" id="A0A813GLW9"/>
<evidence type="ECO:0000256" key="1">
    <source>
        <dbReference type="ARBA" id="ARBA00004123"/>
    </source>
</evidence>
<gene>
    <name evidence="9" type="ORF">PGLA1383_LOCUS43059</name>
</gene>
<dbReference type="SUPFAM" id="SSF52540">
    <property type="entry name" value="P-loop containing nucleoside triphosphate hydrolases"/>
    <property type="match status" value="1"/>
</dbReference>
<dbReference type="GO" id="GO:0033065">
    <property type="term" value="C:Rad51C-XRCC3 complex"/>
    <property type="evidence" value="ECO:0007669"/>
    <property type="project" value="TreeGrafter"/>
</dbReference>
<keyword evidence="5" id="KW-0234">DNA repair</keyword>
<dbReference type="GO" id="GO:0033063">
    <property type="term" value="C:Rad51B-Rad51C-Rad51D-XRCC2 complex"/>
    <property type="evidence" value="ECO:0007669"/>
    <property type="project" value="TreeGrafter"/>
</dbReference>
<dbReference type="InterPro" id="IPR027417">
    <property type="entry name" value="P-loop_NTPase"/>
</dbReference>
<dbReference type="Gene3D" id="3.40.50.300">
    <property type="entry name" value="P-loop containing nucleotide triphosphate hydrolases"/>
    <property type="match status" value="1"/>
</dbReference>
<dbReference type="GO" id="GO:0000400">
    <property type="term" value="F:four-way junction DNA binding"/>
    <property type="evidence" value="ECO:0007669"/>
    <property type="project" value="TreeGrafter"/>
</dbReference>
<comment type="subcellular location">
    <subcellularLocation>
        <location evidence="1">Nucleus</location>
    </subcellularLocation>
</comment>
<dbReference type="OrthoDB" id="342627at2759"/>
<feature type="domain" description="RecA family profile 1" evidence="8">
    <location>
        <begin position="1"/>
        <end position="144"/>
    </location>
</feature>
<dbReference type="GO" id="GO:0140664">
    <property type="term" value="F:ATP-dependent DNA damage sensor activity"/>
    <property type="evidence" value="ECO:0007669"/>
    <property type="project" value="InterPro"/>
</dbReference>
<evidence type="ECO:0000313" key="9">
    <source>
        <dbReference type="EMBL" id="CAE8626092.1"/>
    </source>
</evidence>
<feature type="non-terminal residue" evidence="9">
    <location>
        <position position="1"/>
    </location>
</feature>
<evidence type="ECO:0000256" key="5">
    <source>
        <dbReference type="ARBA" id="ARBA00023204"/>
    </source>
</evidence>
<name>A0A813GLW9_POLGL</name>
<dbReference type="PROSITE" id="PS50162">
    <property type="entry name" value="RECA_2"/>
    <property type="match status" value="1"/>
</dbReference>
<evidence type="ECO:0000256" key="4">
    <source>
        <dbReference type="ARBA" id="ARBA00022840"/>
    </source>
</evidence>
<dbReference type="GO" id="GO:0000707">
    <property type="term" value="P:meiotic DNA recombinase assembly"/>
    <property type="evidence" value="ECO:0007669"/>
    <property type="project" value="TreeGrafter"/>
</dbReference>
<keyword evidence="2" id="KW-0547">Nucleotide-binding</keyword>